<accession>A0AA88R9M2</accession>
<reference evidence="1" key="1">
    <citation type="submission" date="2022-12" db="EMBL/GenBank/DDBJ databases">
        <title>Draft genome assemblies for two species of Escallonia (Escalloniales).</title>
        <authorList>
            <person name="Chanderbali A."/>
            <person name="Dervinis C."/>
            <person name="Anghel I."/>
            <person name="Soltis D."/>
            <person name="Soltis P."/>
            <person name="Zapata F."/>
        </authorList>
    </citation>
    <scope>NUCLEOTIDE SEQUENCE</scope>
    <source>
        <strain evidence="1">UCBG92.1500</strain>
        <tissue evidence="1">Leaf</tissue>
    </source>
</reference>
<organism evidence="1 2">
    <name type="scientific">Escallonia rubra</name>
    <dbReference type="NCBI Taxonomy" id="112253"/>
    <lineage>
        <taxon>Eukaryota</taxon>
        <taxon>Viridiplantae</taxon>
        <taxon>Streptophyta</taxon>
        <taxon>Embryophyta</taxon>
        <taxon>Tracheophyta</taxon>
        <taxon>Spermatophyta</taxon>
        <taxon>Magnoliopsida</taxon>
        <taxon>eudicotyledons</taxon>
        <taxon>Gunneridae</taxon>
        <taxon>Pentapetalae</taxon>
        <taxon>asterids</taxon>
        <taxon>campanulids</taxon>
        <taxon>Escalloniales</taxon>
        <taxon>Escalloniaceae</taxon>
        <taxon>Escallonia</taxon>
    </lineage>
</organism>
<evidence type="ECO:0000313" key="2">
    <source>
        <dbReference type="Proteomes" id="UP001187471"/>
    </source>
</evidence>
<sequence length="276" mass="32414">MFMQWMKANDKYEFAKNLTYSQFPEYFVWDRDALEWVPRKRRNCIGRMVYVHPTSSELFYLIMLLSVVRGPTCYEELRTVNGLVYKNYRQAWYHSGLLDDDGEWHDALSDAARFQSGRQLRDLFVTMLLFCEIAEPLELWNMHWKDLSDDIEYSQRRDDSTVNFGKWILDLGDGNVPMVNLDGETDPCWIKLLPELLIKPGENSIQEIVDVTYPNLLTKHKDGKWKEWAEWLRNRAILTPKNEEVEKINSFVLSTLPGEVTSYESSNTICKASTTV</sequence>
<dbReference type="EMBL" id="JAVXUO010001563">
    <property type="protein sequence ID" value="KAK2981069.1"/>
    <property type="molecule type" value="Genomic_DNA"/>
</dbReference>
<dbReference type="PANTHER" id="PTHR10492:SF93">
    <property type="entry name" value="ATP-DEPENDENT DNA HELICASE"/>
    <property type="match status" value="1"/>
</dbReference>
<evidence type="ECO:0008006" key="3">
    <source>
        <dbReference type="Google" id="ProtNLM"/>
    </source>
</evidence>
<evidence type="ECO:0000313" key="1">
    <source>
        <dbReference type="EMBL" id="KAK2981069.1"/>
    </source>
</evidence>
<protein>
    <recommendedName>
        <fullName evidence="3">ATP-dependent DNA helicase</fullName>
    </recommendedName>
</protein>
<proteinExistence type="predicted"/>
<gene>
    <name evidence="1" type="ORF">RJ640_003011</name>
</gene>
<dbReference type="AlphaFoldDB" id="A0AA88R9M2"/>
<dbReference type="Proteomes" id="UP001187471">
    <property type="component" value="Unassembled WGS sequence"/>
</dbReference>
<name>A0AA88R9M2_9ASTE</name>
<dbReference type="PANTHER" id="PTHR10492">
    <property type="match status" value="1"/>
</dbReference>
<comment type="caution">
    <text evidence="1">The sequence shown here is derived from an EMBL/GenBank/DDBJ whole genome shotgun (WGS) entry which is preliminary data.</text>
</comment>
<keyword evidence="2" id="KW-1185">Reference proteome</keyword>